<reference evidence="3 4" key="1">
    <citation type="journal article" date="2018" name="Emerg. Microbes Infect.">
        <title>Genomic analysis of oral Campylobacter concisus strains identified a potential bacterial molecular marker associated with active Crohn's disease.</title>
        <authorList>
            <person name="Liu F."/>
            <person name="Ma R."/>
            <person name="Tay C.Y.A."/>
            <person name="Octavia S."/>
            <person name="Lan R."/>
            <person name="Chung H.K.L."/>
            <person name="Riordan S.M."/>
            <person name="Grimm M.C."/>
            <person name="Leong R.W."/>
            <person name="Tanaka M.M."/>
            <person name="Connor S."/>
            <person name="Zhang L."/>
        </authorList>
    </citation>
    <scope>NUCLEOTIDE SEQUENCE [LARGE SCALE GENOMIC DNA]</scope>
    <source>
        <strain evidence="3 4">P2CDO4</strain>
    </source>
</reference>
<gene>
    <name evidence="3" type="ORF">CCS77_0753</name>
</gene>
<dbReference type="Gene3D" id="3.30.700.10">
    <property type="entry name" value="Glycoprotein, Type 4 Pilin"/>
    <property type="match status" value="1"/>
</dbReference>
<dbReference type="AlphaFoldDB" id="A0A2R4NZH1"/>
<dbReference type="RefSeq" id="WP_107916614.1">
    <property type="nucleotide sequence ID" value="NZ_CP021642.1"/>
</dbReference>
<keyword evidence="2" id="KW-1133">Transmembrane helix</keyword>
<dbReference type="Pfam" id="PF07963">
    <property type="entry name" value="N_methyl"/>
    <property type="match status" value="1"/>
</dbReference>
<accession>A0A2R4NZH1</accession>
<keyword evidence="2" id="KW-0812">Transmembrane</keyword>
<name>A0A2R4NZH1_9BACT</name>
<keyword evidence="2" id="KW-0472">Membrane</keyword>
<sequence length="137" mass="14831">MKKRAFTLIEIIFVIVILGILSAVAIPKLFFTRGDAIVANARTQIAAIKSGISLKYNDSILKGTPKYPDTLESPGSNLFQNVVSVPVKDSGTKNGWHKTGATTYTFKLDGQTANFTYDKDTGEFDCTSSDGLCSTLE</sequence>
<feature type="transmembrane region" description="Helical" evidence="2">
    <location>
        <begin position="6"/>
        <end position="26"/>
    </location>
</feature>
<protein>
    <submittedName>
        <fullName evidence="3">Prepilin-type cleavage/methylation domain-containing protein</fullName>
    </submittedName>
</protein>
<dbReference type="GO" id="GO:0015627">
    <property type="term" value="C:type II protein secretion system complex"/>
    <property type="evidence" value="ECO:0007669"/>
    <property type="project" value="InterPro"/>
</dbReference>
<keyword evidence="1" id="KW-0488">Methylation</keyword>
<evidence type="ECO:0000313" key="3">
    <source>
        <dbReference type="EMBL" id="AVX43814.1"/>
    </source>
</evidence>
<dbReference type="InterPro" id="IPR045584">
    <property type="entry name" value="Pilin-like"/>
</dbReference>
<dbReference type="SUPFAM" id="SSF54523">
    <property type="entry name" value="Pili subunits"/>
    <property type="match status" value="1"/>
</dbReference>
<dbReference type="InterPro" id="IPR000983">
    <property type="entry name" value="Bac_GSPG_pilin"/>
</dbReference>
<dbReference type="Proteomes" id="UP000241854">
    <property type="component" value="Chromosome"/>
</dbReference>
<dbReference type="PRINTS" id="PR00813">
    <property type="entry name" value="BCTERIALGSPG"/>
</dbReference>
<evidence type="ECO:0000313" key="4">
    <source>
        <dbReference type="Proteomes" id="UP000241854"/>
    </source>
</evidence>
<evidence type="ECO:0000256" key="1">
    <source>
        <dbReference type="ARBA" id="ARBA00022481"/>
    </source>
</evidence>
<dbReference type="GO" id="GO:0015628">
    <property type="term" value="P:protein secretion by the type II secretion system"/>
    <property type="evidence" value="ECO:0007669"/>
    <property type="project" value="InterPro"/>
</dbReference>
<proteinExistence type="predicted"/>
<organism evidence="3 4">
    <name type="scientific">Campylobacter concisus</name>
    <dbReference type="NCBI Taxonomy" id="199"/>
    <lineage>
        <taxon>Bacteria</taxon>
        <taxon>Pseudomonadati</taxon>
        <taxon>Campylobacterota</taxon>
        <taxon>Epsilonproteobacteria</taxon>
        <taxon>Campylobacterales</taxon>
        <taxon>Campylobacteraceae</taxon>
        <taxon>Campylobacter</taxon>
    </lineage>
</organism>
<dbReference type="EMBL" id="CP021642">
    <property type="protein sequence ID" value="AVX43814.1"/>
    <property type="molecule type" value="Genomic_DNA"/>
</dbReference>
<evidence type="ECO:0000256" key="2">
    <source>
        <dbReference type="SAM" id="Phobius"/>
    </source>
</evidence>
<dbReference type="InterPro" id="IPR012902">
    <property type="entry name" value="N_methyl_site"/>
</dbReference>
<dbReference type="NCBIfam" id="TIGR02532">
    <property type="entry name" value="IV_pilin_GFxxxE"/>
    <property type="match status" value="1"/>
</dbReference>